<feature type="region of interest" description="Disordered" evidence="1">
    <location>
        <begin position="226"/>
        <end position="277"/>
    </location>
</feature>
<reference evidence="4" key="2">
    <citation type="journal article" date="2021" name="Microbiome">
        <title>Successional dynamics and alternative stable states in a saline activated sludge microbial community over 9 years.</title>
        <authorList>
            <person name="Wang Y."/>
            <person name="Ye J."/>
            <person name="Ju F."/>
            <person name="Liu L."/>
            <person name="Boyd J.A."/>
            <person name="Deng Y."/>
            <person name="Parks D.H."/>
            <person name="Jiang X."/>
            <person name="Yin X."/>
            <person name="Woodcroft B.J."/>
            <person name="Tyson G.W."/>
            <person name="Hugenholtz P."/>
            <person name="Polz M.F."/>
            <person name="Zhang T."/>
        </authorList>
    </citation>
    <scope>NUCLEOTIDE SEQUENCE</scope>
    <source>
        <strain evidence="4">HKST-UBA17</strain>
    </source>
</reference>
<keyword evidence="2" id="KW-0472">Membrane</keyword>
<evidence type="ECO:0000256" key="2">
    <source>
        <dbReference type="SAM" id="Phobius"/>
    </source>
</evidence>
<evidence type="ECO:0000256" key="1">
    <source>
        <dbReference type="SAM" id="MobiDB-lite"/>
    </source>
</evidence>
<dbReference type="Pfam" id="PF08308">
    <property type="entry name" value="PEGA"/>
    <property type="match status" value="2"/>
</dbReference>
<keyword evidence="2" id="KW-0812">Transmembrane</keyword>
<dbReference type="PANTHER" id="PTHR36194">
    <property type="entry name" value="S-LAYER-LIKE PROTEIN"/>
    <property type="match status" value="1"/>
</dbReference>
<dbReference type="PANTHER" id="PTHR36194:SF1">
    <property type="entry name" value="S-LAYER-LIKE PROTEIN"/>
    <property type="match status" value="1"/>
</dbReference>
<name>A0A955I0N1_9BACT</name>
<evidence type="ECO:0000259" key="3">
    <source>
        <dbReference type="Pfam" id="PF08308"/>
    </source>
</evidence>
<evidence type="ECO:0000313" key="4">
    <source>
        <dbReference type="EMBL" id="MCA9376810.1"/>
    </source>
</evidence>
<accession>A0A955I0N1</accession>
<feature type="transmembrane region" description="Helical" evidence="2">
    <location>
        <begin position="14"/>
        <end position="35"/>
    </location>
</feature>
<reference evidence="4" key="1">
    <citation type="submission" date="2020-04" db="EMBL/GenBank/DDBJ databases">
        <authorList>
            <person name="Zhang T."/>
        </authorList>
    </citation>
    <scope>NUCLEOTIDE SEQUENCE</scope>
    <source>
        <strain evidence="4">HKST-UBA17</strain>
    </source>
</reference>
<feature type="compositionally biased region" description="Polar residues" evidence="1">
    <location>
        <begin position="240"/>
        <end position="277"/>
    </location>
</feature>
<protein>
    <submittedName>
        <fullName evidence="4">PEGA domain-containing protein</fullName>
    </submittedName>
</protein>
<dbReference type="AlphaFoldDB" id="A0A955I0N1"/>
<feature type="domain" description="PEGA" evidence="3">
    <location>
        <begin position="54"/>
        <end position="95"/>
    </location>
</feature>
<proteinExistence type="predicted"/>
<dbReference type="EMBL" id="JAGQLN010000008">
    <property type="protein sequence ID" value="MCA9376810.1"/>
    <property type="molecule type" value="Genomic_DNA"/>
</dbReference>
<organism evidence="4 5">
    <name type="scientific">Candidatus Dojkabacteria bacterium</name>
    <dbReference type="NCBI Taxonomy" id="2099670"/>
    <lineage>
        <taxon>Bacteria</taxon>
        <taxon>Candidatus Dojkabacteria</taxon>
    </lineage>
</organism>
<comment type="caution">
    <text evidence="4">The sequence shown here is derived from an EMBL/GenBank/DDBJ whole genome shotgun (WGS) entry which is preliminary data.</text>
</comment>
<keyword evidence="2" id="KW-1133">Transmembrane helix</keyword>
<evidence type="ECO:0000313" key="5">
    <source>
        <dbReference type="Proteomes" id="UP000741282"/>
    </source>
</evidence>
<feature type="compositionally biased region" description="Low complexity" evidence="1">
    <location>
        <begin position="227"/>
        <end position="239"/>
    </location>
</feature>
<dbReference type="Proteomes" id="UP000741282">
    <property type="component" value="Unassembled WGS sequence"/>
</dbReference>
<gene>
    <name evidence="4" type="ORF">KC685_02730</name>
</gene>
<dbReference type="InterPro" id="IPR013229">
    <property type="entry name" value="PEGA"/>
</dbReference>
<feature type="domain" description="PEGA" evidence="3">
    <location>
        <begin position="147"/>
        <end position="212"/>
    </location>
</feature>
<sequence>MQFSTIYNGFMKKFLIILIPVILITFVVSILLFSISGTELFSKLPFTNELYKESSLSITTSGGIATVLIDDNEIGQTPLDLSDLEPGPHKIQITRDSDTTGYYEPEIYFIELMPNTESIIDVEIGPAGVSAGYVLYYTESPRVKGSGLISISGFPGKADVYINDDITGQLPIYSSELETGEYQIRIKSDGFEDVVFPAIVREGLNLNISVKLLPIPTDLELLDVTQPAEPNDANPNNANTDGNSEDPSNPQDQEQNSDQNTDQNVDPEQSNIEDPQQ</sequence>